<evidence type="ECO:0000256" key="1">
    <source>
        <dbReference type="SAM" id="Phobius"/>
    </source>
</evidence>
<comment type="caution">
    <text evidence="2">The sequence shown here is derived from an EMBL/GenBank/DDBJ whole genome shotgun (WGS) entry which is preliminary data.</text>
</comment>
<feature type="transmembrane region" description="Helical" evidence="1">
    <location>
        <begin position="284"/>
        <end position="302"/>
    </location>
</feature>
<feature type="transmembrane region" description="Helical" evidence="1">
    <location>
        <begin position="309"/>
        <end position="329"/>
    </location>
</feature>
<sequence length="707" mass="79296">MRALRKHSLLIGLLTVPLLPWLPELGKWAFPPDSPFTDGLIAHFTNAWLIADAWRRFGEIPLWSDAYLGGFPLIADPLNGLWYPLGWLSLVWPSPWSFNLTLLGHLLVLGAGMFRWLRLKGYDQRAALLGSWTMMLLPKIIAHWGAGHFTLLYAFAWTPWVFVAEKMRQERITQTSLLPGMVLGLAWLADLRWGIILAGIWLGYAIFRKWRGFSSRGSLRQVGGLILQPLIGVLISAPLLLSLLEWLPLTTRSQLRPEEALVYSLPPYSLIGMVFPGFGRFHEWVTYLGVVSVGMSVLVLAVPSLRRSLRGWLILAGLALVGSLGSYLPGFEKVVQLPGLALLRVPARLWLGVGLVAALCTAAGLDWLLTSPRIMRPDVVFWLSGVWGFMAFLTIGWGVLFGEFPWLLAFGTLLFGLVIFTIALWERRRLSERVGWGILAVITLVDLVVAGRTWITFRPDSGVWRETSNLVGFLLEQPGIFRVYSPSFSLPQYVAARYGLELADGVHPLQTKTYVEFMKEATGVVQTGYSVTLPPFLNGDPENDNRFFTPRPDLLGWWNVKYVVSAFPLQASGLELVAKTDNSLVYMNRLAFPRAWVQSNLDWPPRVDGEVQIIERTPNQWRLRVHGPGWLILAELDYPGWEATLDGQPWQVESLGGVFRAVAIPEGEHLVVLRFKPHTYEAGVSLAVLGWGVSVLSMVVGRRQRKQ</sequence>
<protein>
    <recommendedName>
        <fullName evidence="4">Membrane protein 6-pyruvoyl-tetrahydropterin synthase-related domain-containing protein</fullName>
    </recommendedName>
</protein>
<gene>
    <name evidence="2" type="ORF">SE15_05660</name>
</gene>
<feature type="transmembrane region" description="Helical" evidence="1">
    <location>
        <begin position="406"/>
        <end position="425"/>
    </location>
</feature>
<feature type="transmembrane region" description="Helical" evidence="1">
    <location>
        <begin position="349"/>
        <end position="368"/>
    </location>
</feature>
<name>A0A0P6Y570_9CHLR</name>
<feature type="transmembrane region" description="Helical" evidence="1">
    <location>
        <begin position="434"/>
        <end position="455"/>
    </location>
</feature>
<evidence type="ECO:0000313" key="2">
    <source>
        <dbReference type="EMBL" id="KPL84563.1"/>
    </source>
</evidence>
<accession>A0A0P6Y570</accession>
<feature type="transmembrane region" description="Helical" evidence="1">
    <location>
        <begin position="177"/>
        <end position="206"/>
    </location>
</feature>
<keyword evidence="3" id="KW-1185">Reference proteome</keyword>
<proteinExistence type="predicted"/>
<feature type="transmembrane region" description="Helical" evidence="1">
    <location>
        <begin position="226"/>
        <end position="248"/>
    </location>
</feature>
<dbReference type="RefSeq" id="WP_054521106.1">
    <property type="nucleotide sequence ID" value="NZ_LGKO01000002.1"/>
</dbReference>
<keyword evidence="1" id="KW-0812">Transmembrane</keyword>
<dbReference type="EMBL" id="LGKO01000002">
    <property type="protein sequence ID" value="KPL84563.1"/>
    <property type="molecule type" value="Genomic_DNA"/>
</dbReference>
<keyword evidence="1" id="KW-1133">Transmembrane helix</keyword>
<evidence type="ECO:0008006" key="4">
    <source>
        <dbReference type="Google" id="ProtNLM"/>
    </source>
</evidence>
<feature type="transmembrane region" description="Helical" evidence="1">
    <location>
        <begin position="96"/>
        <end position="114"/>
    </location>
</feature>
<dbReference type="AlphaFoldDB" id="A0A0P6Y570"/>
<dbReference type="STRING" id="869279.SE15_05660"/>
<feature type="transmembrane region" description="Helical" evidence="1">
    <location>
        <begin position="682"/>
        <end position="701"/>
    </location>
</feature>
<keyword evidence="1" id="KW-0472">Membrane</keyword>
<reference evidence="2 3" key="1">
    <citation type="submission" date="2015-07" db="EMBL/GenBank/DDBJ databases">
        <title>Whole genome sequence of Thermanaerothrix daxensis DSM 23592.</title>
        <authorList>
            <person name="Hemp J."/>
            <person name="Ward L.M."/>
            <person name="Pace L.A."/>
            <person name="Fischer W.W."/>
        </authorList>
    </citation>
    <scope>NUCLEOTIDE SEQUENCE [LARGE SCALE GENOMIC DNA]</scope>
    <source>
        <strain evidence="2 3">GNS-1</strain>
    </source>
</reference>
<dbReference type="OrthoDB" id="9772884at2"/>
<dbReference type="Proteomes" id="UP000050544">
    <property type="component" value="Unassembled WGS sequence"/>
</dbReference>
<evidence type="ECO:0000313" key="3">
    <source>
        <dbReference type="Proteomes" id="UP000050544"/>
    </source>
</evidence>
<feature type="transmembrane region" description="Helical" evidence="1">
    <location>
        <begin position="380"/>
        <end position="400"/>
    </location>
</feature>
<feature type="transmembrane region" description="Helical" evidence="1">
    <location>
        <begin position="148"/>
        <end position="165"/>
    </location>
</feature>
<organism evidence="2 3">
    <name type="scientific">Thermanaerothrix daxensis</name>
    <dbReference type="NCBI Taxonomy" id="869279"/>
    <lineage>
        <taxon>Bacteria</taxon>
        <taxon>Bacillati</taxon>
        <taxon>Chloroflexota</taxon>
        <taxon>Anaerolineae</taxon>
        <taxon>Anaerolineales</taxon>
        <taxon>Anaerolineaceae</taxon>
        <taxon>Thermanaerothrix</taxon>
    </lineage>
</organism>
<feature type="transmembrane region" description="Helical" evidence="1">
    <location>
        <begin position="260"/>
        <end position="278"/>
    </location>
</feature>